<feature type="region of interest" description="Disordered" evidence="1">
    <location>
        <begin position="77"/>
        <end position="96"/>
    </location>
</feature>
<dbReference type="Gene3D" id="1.25.10.10">
    <property type="entry name" value="Leucine-rich Repeat Variant"/>
    <property type="match status" value="1"/>
</dbReference>
<proteinExistence type="predicted"/>
<keyword evidence="2" id="KW-1133">Transmembrane helix</keyword>
<dbReference type="InterPro" id="IPR011989">
    <property type="entry name" value="ARM-like"/>
</dbReference>
<dbReference type="PANTHER" id="PTHR34978:SF3">
    <property type="entry name" value="SLR0241 PROTEIN"/>
    <property type="match status" value="1"/>
</dbReference>
<dbReference type="InterPro" id="IPR052173">
    <property type="entry name" value="Beta-lactam_resp_regulator"/>
</dbReference>
<reference evidence="4" key="1">
    <citation type="journal article" date="2015" name="Nature">
        <title>Complex archaea that bridge the gap between prokaryotes and eukaryotes.</title>
        <authorList>
            <person name="Spang A."/>
            <person name="Saw J.H."/>
            <person name="Jorgensen S.L."/>
            <person name="Zaremba-Niedzwiedzka K."/>
            <person name="Martijn J."/>
            <person name="Lind A.E."/>
            <person name="van Eijk R."/>
            <person name="Schleper C."/>
            <person name="Guy L."/>
            <person name="Ettema T.J."/>
        </authorList>
    </citation>
    <scope>NUCLEOTIDE SEQUENCE</scope>
</reference>
<gene>
    <name evidence="4" type="ORF">LCGC14_2454520</name>
</gene>
<sequence>RRSSAKLRYGVYAGALLLMLICPLVTFPLVDSPVHSSAPAMAGGPAVEVAIEPAVAERDPAAMPTVPAAGGIEQIDAAPPGAGSAEPDVPAPSGAVNSPPPVMGKWTPWRACAPYLTAAYLVGVCLMLLRLLWRLRGGRRLRAASWPVDDADLLAAFAGQARRIGLRVVPALAYCDRILTPLVVGVIRPVVLLPVSLATALPAGEIEAILTHELAHIRRYDHFVLLVQRLVEALLFFHPAVWFVSRRIRVERENCCDDAALAAGAEGHSYAASLVTLAEISLASRRQRRPGVAAGVGVVGRASGLRSRVLRLIGASPADHARLSRTWPIALALLAAALVAASLFMNATAESARPPEETTPPATQPAGSAQATAARIAELIALLADDDYKQRQKAQQALAQLGIPAIPALRAAASDKDAERAVRAARALKQMEDRAWSGPADGLQVRVRPLWSVWQATQTPTFSLDLRNRGKAVVNHEVLTAMEACDVEVDGRWYRWGDPFGVSRTGGPWKLKPG</sequence>
<dbReference type="AlphaFoldDB" id="A0A0F9C2P5"/>
<feature type="non-terminal residue" evidence="4">
    <location>
        <position position="514"/>
    </location>
</feature>
<dbReference type="InterPro" id="IPR008756">
    <property type="entry name" value="Peptidase_M56"/>
</dbReference>
<feature type="region of interest" description="Disordered" evidence="1">
    <location>
        <begin position="350"/>
        <end position="369"/>
    </location>
</feature>
<feature type="non-terminal residue" evidence="4">
    <location>
        <position position="1"/>
    </location>
</feature>
<evidence type="ECO:0000313" key="4">
    <source>
        <dbReference type="EMBL" id="KKL20532.1"/>
    </source>
</evidence>
<keyword evidence="2" id="KW-0472">Membrane</keyword>
<evidence type="ECO:0000256" key="2">
    <source>
        <dbReference type="SAM" id="Phobius"/>
    </source>
</evidence>
<feature type="transmembrane region" description="Helical" evidence="2">
    <location>
        <begin position="9"/>
        <end position="30"/>
    </location>
</feature>
<evidence type="ECO:0000259" key="3">
    <source>
        <dbReference type="Pfam" id="PF05569"/>
    </source>
</evidence>
<feature type="compositionally biased region" description="Low complexity" evidence="1">
    <location>
        <begin position="359"/>
        <end position="369"/>
    </location>
</feature>
<feature type="transmembrane region" description="Helical" evidence="2">
    <location>
        <begin position="113"/>
        <end position="133"/>
    </location>
</feature>
<dbReference type="InterPro" id="IPR016024">
    <property type="entry name" value="ARM-type_fold"/>
</dbReference>
<dbReference type="EMBL" id="LAZR01038062">
    <property type="protein sequence ID" value="KKL20532.1"/>
    <property type="molecule type" value="Genomic_DNA"/>
</dbReference>
<protein>
    <recommendedName>
        <fullName evidence="3">Peptidase M56 domain-containing protein</fullName>
    </recommendedName>
</protein>
<dbReference type="PANTHER" id="PTHR34978">
    <property type="entry name" value="POSSIBLE SENSOR-TRANSDUCER PROTEIN BLAR"/>
    <property type="match status" value="1"/>
</dbReference>
<feature type="domain" description="Peptidase M56" evidence="3">
    <location>
        <begin position="108"/>
        <end position="281"/>
    </location>
</feature>
<dbReference type="CDD" id="cd07341">
    <property type="entry name" value="M56_BlaR1_MecR1_like"/>
    <property type="match status" value="1"/>
</dbReference>
<dbReference type="SUPFAM" id="SSF48371">
    <property type="entry name" value="ARM repeat"/>
    <property type="match status" value="1"/>
</dbReference>
<keyword evidence="2" id="KW-0812">Transmembrane</keyword>
<accession>A0A0F9C2P5</accession>
<organism evidence="4">
    <name type="scientific">marine sediment metagenome</name>
    <dbReference type="NCBI Taxonomy" id="412755"/>
    <lineage>
        <taxon>unclassified sequences</taxon>
        <taxon>metagenomes</taxon>
        <taxon>ecological metagenomes</taxon>
    </lineage>
</organism>
<comment type="caution">
    <text evidence="4">The sequence shown here is derived from an EMBL/GenBank/DDBJ whole genome shotgun (WGS) entry which is preliminary data.</text>
</comment>
<evidence type="ECO:0000256" key="1">
    <source>
        <dbReference type="SAM" id="MobiDB-lite"/>
    </source>
</evidence>
<dbReference type="Pfam" id="PF05569">
    <property type="entry name" value="Peptidase_M56"/>
    <property type="match status" value="1"/>
</dbReference>
<name>A0A0F9C2P5_9ZZZZ</name>
<feature type="transmembrane region" description="Helical" evidence="2">
    <location>
        <begin position="326"/>
        <end position="345"/>
    </location>
</feature>